<dbReference type="Proteomes" id="UP001431209">
    <property type="component" value="Unassembled WGS sequence"/>
</dbReference>
<protein>
    <submittedName>
        <fullName evidence="1">MiaA</fullName>
    </submittedName>
</protein>
<accession>A0AAW2Z5Z2</accession>
<sequence length="95" mass="10602">MFANQNNNMIDSQCPPSTYGTSSLYKHSSALLAKQPCKKRIRNVSAEGPRVRPCENTLGQNDICKLLDGALHKRDSLLKRRSDVRNCVSLTPTQN</sequence>
<dbReference type="EMBL" id="JAOPGA020001036">
    <property type="protein sequence ID" value="KAL0484358.1"/>
    <property type="molecule type" value="Genomic_DNA"/>
</dbReference>
<organism evidence="1 2">
    <name type="scientific">Acrasis kona</name>
    <dbReference type="NCBI Taxonomy" id="1008807"/>
    <lineage>
        <taxon>Eukaryota</taxon>
        <taxon>Discoba</taxon>
        <taxon>Heterolobosea</taxon>
        <taxon>Tetramitia</taxon>
        <taxon>Eutetramitia</taxon>
        <taxon>Acrasidae</taxon>
        <taxon>Acrasis</taxon>
    </lineage>
</organism>
<proteinExistence type="predicted"/>
<gene>
    <name evidence="1" type="ORF">AKO1_004999</name>
</gene>
<dbReference type="AlphaFoldDB" id="A0AAW2Z5Z2"/>
<name>A0AAW2Z5Z2_9EUKA</name>
<evidence type="ECO:0000313" key="2">
    <source>
        <dbReference type="Proteomes" id="UP001431209"/>
    </source>
</evidence>
<comment type="caution">
    <text evidence="1">The sequence shown here is derived from an EMBL/GenBank/DDBJ whole genome shotgun (WGS) entry which is preliminary data.</text>
</comment>
<keyword evidence="2" id="KW-1185">Reference proteome</keyword>
<evidence type="ECO:0000313" key="1">
    <source>
        <dbReference type="EMBL" id="KAL0484358.1"/>
    </source>
</evidence>
<reference evidence="1 2" key="1">
    <citation type="submission" date="2024-03" db="EMBL/GenBank/DDBJ databases">
        <title>The Acrasis kona genome and developmental transcriptomes reveal deep origins of eukaryotic multicellular pathways.</title>
        <authorList>
            <person name="Sheikh S."/>
            <person name="Fu C.-J."/>
            <person name="Brown M.W."/>
            <person name="Baldauf S.L."/>
        </authorList>
    </citation>
    <scope>NUCLEOTIDE SEQUENCE [LARGE SCALE GENOMIC DNA]</scope>
    <source>
        <strain evidence="1 2">ATCC MYA-3509</strain>
    </source>
</reference>